<organism evidence="1 2">
    <name type="scientific">Serratia plymuthica</name>
    <dbReference type="NCBI Taxonomy" id="82996"/>
    <lineage>
        <taxon>Bacteria</taxon>
        <taxon>Pseudomonadati</taxon>
        <taxon>Pseudomonadota</taxon>
        <taxon>Gammaproteobacteria</taxon>
        <taxon>Enterobacterales</taxon>
        <taxon>Yersiniaceae</taxon>
        <taxon>Serratia</taxon>
    </lineage>
</organism>
<sequence length="76" mass="8125">MLSKSLCGGLLPIGATLCRADIWQKAYGTADRFLVHSSTFGGGNVASVVALSALREILARIWSGNPNGWVPILNRR</sequence>
<dbReference type="SUPFAM" id="SSF53383">
    <property type="entry name" value="PLP-dependent transferases"/>
    <property type="match status" value="1"/>
</dbReference>
<dbReference type="EMBL" id="LS483469">
    <property type="protein sequence ID" value="SQI36558.1"/>
    <property type="molecule type" value="Genomic_DNA"/>
</dbReference>
<accession>A0A2X4ULT6</accession>
<dbReference type="Gene3D" id="3.40.640.10">
    <property type="entry name" value="Type I PLP-dependent aspartate aminotransferase-like (Major domain)"/>
    <property type="match status" value="1"/>
</dbReference>
<name>A0A2X4ULT6_SERPL</name>
<protein>
    <submittedName>
        <fullName evidence="1">Adenosylmethionine--8-amino-7-oxononanoate transaminase</fullName>
    </submittedName>
</protein>
<reference evidence="1 2" key="1">
    <citation type="submission" date="2018-06" db="EMBL/GenBank/DDBJ databases">
        <authorList>
            <consortium name="Pathogen Informatics"/>
            <person name="Doyle S."/>
        </authorList>
    </citation>
    <scope>NUCLEOTIDE SEQUENCE [LARGE SCALE GENOMIC DNA]</scope>
    <source>
        <strain evidence="1 2">NCTC12961</strain>
    </source>
</reference>
<evidence type="ECO:0000313" key="2">
    <source>
        <dbReference type="Proteomes" id="UP000248897"/>
    </source>
</evidence>
<dbReference type="InterPro" id="IPR015421">
    <property type="entry name" value="PyrdxlP-dep_Trfase_major"/>
</dbReference>
<gene>
    <name evidence="1" type="ORF">NCTC12961_02203</name>
</gene>
<evidence type="ECO:0000313" key="1">
    <source>
        <dbReference type="EMBL" id="SQI36558.1"/>
    </source>
</evidence>
<dbReference type="InterPro" id="IPR015424">
    <property type="entry name" value="PyrdxlP-dep_Trfase"/>
</dbReference>
<dbReference type="AlphaFoldDB" id="A0A2X4ULT6"/>
<dbReference type="Proteomes" id="UP000248897">
    <property type="component" value="Chromosome 1"/>
</dbReference>
<proteinExistence type="predicted"/>